<dbReference type="RefSeq" id="WP_135659194.1">
    <property type="nucleotide sequence ID" value="NZ_JAJUFJ010000001.1"/>
</dbReference>
<dbReference type="OrthoDB" id="9762085at2"/>
<dbReference type="EMBL" id="SRMQ01000005">
    <property type="protein sequence ID" value="TGJ76492.1"/>
    <property type="molecule type" value="Genomic_DNA"/>
</dbReference>
<dbReference type="Gene3D" id="3.30.830.10">
    <property type="entry name" value="Metalloenzyme, LuxS/M16 peptidase-like"/>
    <property type="match status" value="2"/>
</dbReference>
<dbReference type="Proteomes" id="UP000297714">
    <property type="component" value="Unassembled WGS sequence"/>
</dbReference>
<evidence type="ECO:0000313" key="3">
    <source>
        <dbReference type="Proteomes" id="UP000297714"/>
    </source>
</evidence>
<name>A0A4Z0YHY9_9FIRM</name>
<keyword evidence="3" id="KW-1185">Reference proteome</keyword>
<dbReference type="SUPFAM" id="SSF63411">
    <property type="entry name" value="LuxS/MPP-like metallohydrolase"/>
    <property type="match status" value="2"/>
</dbReference>
<evidence type="ECO:0000313" key="2">
    <source>
        <dbReference type="EMBL" id="TGJ76492.1"/>
    </source>
</evidence>
<dbReference type="NCBIfam" id="NF047422">
    <property type="entry name" value="YfmF_fam"/>
    <property type="match status" value="1"/>
</dbReference>
<evidence type="ECO:0000259" key="1">
    <source>
        <dbReference type="Pfam" id="PF05193"/>
    </source>
</evidence>
<gene>
    <name evidence="2" type="ORF">CAGA_14030</name>
</gene>
<organism evidence="2 3">
    <name type="scientific">Caproiciproducens galactitolivorans</name>
    <dbReference type="NCBI Taxonomy" id="642589"/>
    <lineage>
        <taxon>Bacteria</taxon>
        <taxon>Bacillati</taxon>
        <taxon>Bacillota</taxon>
        <taxon>Clostridia</taxon>
        <taxon>Eubacteriales</taxon>
        <taxon>Acutalibacteraceae</taxon>
        <taxon>Caproiciproducens</taxon>
    </lineage>
</organism>
<proteinExistence type="predicted"/>
<comment type="caution">
    <text evidence="2">The sequence shown here is derived from an EMBL/GenBank/DDBJ whole genome shotgun (WGS) entry which is preliminary data.</text>
</comment>
<feature type="domain" description="Peptidase M16 C-terminal" evidence="1">
    <location>
        <begin position="184"/>
        <end position="358"/>
    </location>
</feature>
<reference evidence="2 3" key="1">
    <citation type="submission" date="2019-04" db="EMBL/GenBank/DDBJ databases">
        <authorList>
            <person name="Poehlein A."/>
            <person name="Bengelsdorf F.R."/>
            <person name="Duerre P."/>
            <person name="Daniel R."/>
        </authorList>
    </citation>
    <scope>NUCLEOTIDE SEQUENCE [LARGE SCALE GENOMIC DNA]</scope>
    <source>
        <strain evidence="2 3">BS-1</strain>
    </source>
</reference>
<dbReference type="Pfam" id="PF05193">
    <property type="entry name" value="Peptidase_M16_C"/>
    <property type="match status" value="1"/>
</dbReference>
<dbReference type="AlphaFoldDB" id="A0A4Z0YHY9"/>
<dbReference type="GO" id="GO:0046872">
    <property type="term" value="F:metal ion binding"/>
    <property type="evidence" value="ECO:0007669"/>
    <property type="project" value="InterPro"/>
</dbReference>
<dbReference type="InterPro" id="IPR007863">
    <property type="entry name" value="Peptidase_M16_C"/>
</dbReference>
<sequence length="427" mass="48004">MLGIEQRSVCEGVNFRSVKDTRFKTVRMSVNFLLPIQKQTAASYAILPFLLSRASREYPDFTKLGQRLAELYGAELNADVQKLGDAQLLSVSAVGIANRYALQGENIAGELSKLLCSIIFDPPFEDGLFPKEGFEQEKRQTIELIDSEFNDKRIYARQRCEEIMCSNEPYGIKRYGSREAIQNLKREELTEAWLYLIHNAKAEIMVLGDCDPAPVYEGFCEAFQKVGKKSTVDCPTKIIKQADRVKDVTDKMDVAQSKLVMGFRTQTAIPDEKVETSTLMASLYGGTPNSKLFLNVRERLSLCYYCSALYNAMKGIMLVQSGVETKNIDKAREEILVQLEKIKKGEFDDSEVDAAKLSLSNSYRTLSDSLGGLEAWYLSQTFSNQIKRPEEAAAIVNSVTRQEIIDAANRVTLDTVYRLEGNGEEQV</sequence>
<accession>A0A4Z0YHY9</accession>
<dbReference type="InterPro" id="IPR011249">
    <property type="entry name" value="Metalloenz_LuxS/M16"/>
</dbReference>
<protein>
    <submittedName>
        <fullName evidence="2">Peptidase M16 inactive domain protein</fullName>
    </submittedName>
</protein>